<gene>
    <name evidence="1" type="ORF">CK203_055551</name>
</gene>
<evidence type="ECO:0000313" key="2">
    <source>
        <dbReference type="Proteomes" id="UP000288805"/>
    </source>
</evidence>
<comment type="caution">
    <text evidence="1">The sequence shown here is derived from an EMBL/GenBank/DDBJ whole genome shotgun (WGS) entry which is preliminary data.</text>
</comment>
<accession>A0A438GXR2</accession>
<evidence type="ECO:0000313" key="1">
    <source>
        <dbReference type="EMBL" id="RVW76983.1"/>
    </source>
</evidence>
<organism evidence="1 2">
    <name type="scientific">Vitis vinifera</name>
    <name type="common">Grape</name>
    <dbReference type="NCBI Taxonomy" id="29760"/>
    <lineage>
        <taxon>Eukaryota</taxon>
        <taxon>Viridiplantae</taxon>
        <taxon>Streptophyta</taxon>
        <taxon>Embryophyta</taxon>
        <taxon>Tracheophyta</taxon>
        <taxon>Spermatophyta</taxon>
        <taxon>Magnoliopsida</taxon>
        <taxon>eudicotyledons</taxon>
        <taxon>Gunneridae</taxon>
        <taxon>Pentapetalae</taxon>
        <taxon>rosids</taxon>
        <taxon>Vitales</taxon>
        <taxon>Vitaceae</taxon>
        <taxon>Viteae</taxon>
        <taxon>Vitis</taxon>
    </lineage>
</organism>
<sequence length="249" mass="27933">MWSMVRERLGWGLPCKSSQALYLTVDLGLCRLFTVQLSMSARGCVASTSVVGKGEKVSSFHEDSFILPSSERGQSADGKKKKGWLVEWVEKASFDQLNKLFVISTSERHYQTLLTDQNLLSVVQKPQPYIIPIFPRLAPKVLVPNEHHVLKDLPLYEEARAINAKARQDQLDQRKKKHQEGTLRQALSISHSATSSTAHPLLRRSPIFDLREGLGLISVPFFSFALYRGQHQLGLNWLALRGGQSELGA</sequence>
<dbReference type="Proteomes" id="UP000288805">
    <property type="component" value="Unassembled WGS sequence"/>
</dbReference>
<reference evidence="1 2" key="1">
    <citation type="journal article" date="2018" name="PLoS Genet.">
        <title>Population sequencing reveals clonal diversity and ancestral inbreeding in the grapevine cultivar Chardonnay.</title>
        <authorList>
            <person name="Roach M.J."/>
            <person name="Johnson D.L."/>
            <person name="Bohlmann J."/>
            <person name="van Vuuren H.J."/>
            <person name="Jones S.J."/>
            <person name="Pretorius I.S."/>
            <person name="Schmidt S.A."/>
            <person name="Borneman A.R."/>
        </authorList>
    </citation>
    <scope>NUCLEOTIDE SEQUENCE [LARGE SCALE GENOMIC DNA]</scope>
    <source>
        <strain evidence="2">cv. Chardonnay</strain>
        <tissue evidence="1">Leaf</tissue>
    </source>
</reference>
<dbReference type="AlphaFoldDB" id="A0A438GXR2"/>
<proteinExistence type="predicted"/>
<dbReference type="EMBL" id="QGNW01000320">
    <property type="protein sequence ID" value="RVW76983.1"/>
    <property type="molecule type" value="Genomic_DNA"/>
</dbReference>
<protein>
    <submittedName>
        <fullName evidence="1">Uncharacterized protein</fullName>
    </submittedName>
</protein>
<name>A0A438GXR2_VITVI</name>